<sequence length="498" mass="53290">MRPKWTWSTPGWPGREQGRADVADADTRPIAVIQTQRMGDLLLTYPLLLWLARCHPGRPVTVVAEAGFAGPLAQISPRADYVSLEQARERLGNREHSLVINLGIRPEAARLAGEIPAETRLGPVADAGGIIRVRGDWQLYRASVVHLNRHSRYHWAELNALDVVPAGLIAKTTWPEPRQGGPGRRTVGLFVGASQPGKHPAPAFFADLIRELARRGLTPVLLGGPGETALGDEAARLSGVPVANLCGKLGLKELALLGQEMDLLVSPDTGPMHLAAWTGWRVLNLSIGPVSAHETGPYQPGHFVLRPRLSCRGCWACLRSSVVCRDRLDAARVAYVAARLARGEDTRLGGARIPGFELLRTVMDENGLRRLEPLSLTGQAGPGPDGRELVGAFWRAVFGHIFGLWDAAAPRSAAAALAAGQPALHAALGRGLVRLGGALGRDLRRGRVPDASFAAAFAPGVRPLAGYLERLLQNSDGDRASRLVSLALLERTAALFAG</sequence>
<organism evidence="4 5">
    <name type="scientific">Solidesulfovibrio aerotolerans</name>
    <dbReference type="NCBI Taxonomy" id="295255"/>
    <lineage>
        <taxon>Bacteria</taxon>
        <taxon>Pseudomonadati</taxon>
        <taxon>Thermodesulfobacteriota</taxon>
        <taxon>Desulfovibrionia</taxon>
        <taxon>Desulfovibrionales</taxon>
        <taxon>Desulfovibrionaceae</taxon>
        <taxon>Solidesulfovibrio</taxon>
    </lineage>
</organism>
<dbReference type="CDD" id="cd03789">
    <property type="entry name" value="GT9_LPS_heptosyltransferase"/>
    <property type="match status" value="1"/>
</dbReference>
<accession>A0A7C9N1J3</accession>
<feature type="region of interest" description="Disordered" evidence="3">
    <location>
        <begin position="1"/>
        <end position="21"/>
    </location>
</feature>
<dbReference type="InterPro" id="IPR002201">
    <property type="entry name" value="Glyco_trans_9"/>
</dbReference>
<name>A0A7C9N1J3_9BACT</name>
<dbReference type="EMBL" id="WVUD01000025">
    <property type="protein sequence ID" value="MYL84117.1"/>
    <property type="molecule type" value="Genomic_DNA"/>
</dbReference>
<dbReference type="GO" id="GO:0005829">
    <property type="term" value="C:cytosol"/>
    <property type="evidence" value="ECO:0007669"/>
    <property type="project" value="TreeGrafter"/>
</dbReference>
<evidence type="ECO:0000256" key="1">
    <source>
        <dbReference type="ARBA" id="ARBA00022676"/>
    </source>
</evidence>
<dbReference type="InterPro" id="IPR051199">
    <property type="entry name" value="LPS_LOS_Heptosyltrfase"/>
</dbReference>
<dbReference type="PANTHER" id="PTHR30160:SF7">
    <property type="entry name" value="ADP-HEPTOSE--LPS HEPTOSYLTRANSFERASE 2"/>
    <property type="match status" value="1"/>
</dbReference>
<keyword evidence="5" id="KW-1185">Reference proteome</keyword>
<dbReference type="GO" id="GO:0009244">
    <property type="term" value="P:lipopolysaccharide core region biosynthetic process"/>
    <property type="evidence" value="ECO:0007669"/>
    <property type="project" value="TreeGrafter"/>
</dbReference>
<evidence type="ECO:0000313" key="4">
    <source>
        <dbReference type="EMBL" id="MYL84117.1"/>
    </source>
</evidence>
<keyword evidence="2 4" id="KW-0808">Transferase</keyword>
<dbReference type="OrthoDB" id="9797795at2"/>
<gene>
    <name evidence="4" type="ORF">GTA51_13370</name>
</gene>
<dbReference type="SUPFAM" id="SSF53756">
    <property type="entry name" value="UDP-Glycosyltransferase/glycogen phosphorylase"/>
    <property type="match status" value="1"/>
</dbReference>
<protein>
    <submittedName>
        <fullName evidence="4">Glycosyltransferase family 9 protein</fullName>
    </submittedName>
</protein>
<dbReference type="GO" id="GO:0008713">
    <property type="term" value="F:ADP-heptose-lipopolysaccharide heptosyltransferase activity"/>
    <property type="evidence" value="ECO:0007669"/>
    <property type="project" value="TreeGrafter"/>
</dbReference>
<reference evidence="4 5" key="1">
    <citation type="submission" date="2020-01" db="EMBL/GenBank/DDBJ databases">
        <title>Genome sequence of Desulfovibrio aerotolerans DSM 16695(T).</title>
        <authorList>
            <person name="Karnachuk O."/>
            <person name="Avakyan M."/>
            <person name="Mardanov A."/>
            <person name="Kadnikov V."/>
            <person name="Ravin N."/>
        </authorList>
    </citation>
    <scope>NUCLEOTIDE SEQUENCE [LARGE SCALE GENOMIC DNA]</scope>
    <source>
        <strain evidence="4 5">DSM 16695</strain>
    </source>
</reference>
<keyword evidence="1" id="KW-0328">Glycosyltransferase</keyword>
<dbReference type="AlphaFoldDB" id="A0A7C9N1J3"/>
<proteinExistence type="predicted"/>
<dbReference type="PANTHER" id="PTHR30160">
    <property type="entry name" value="TETRAACYLDISACCHARIDE 4'-KINASE-RELATED"/>
    <property type="match status" value="1"/>
</dbReference>
<dbReference type="Pfam" id="PF01075">
    <property type="entry name" value="Glyco_transf_9"/>
    <property type="match status" value="1"/>
</dbReference>
<evidence type="ECO:0000256" key="2">
    <source>
        <dbReference type="ARBA" id="ARBA00022679"/>
    </source>
</evidence>
<dbReference type="Proteomes" id="UP000482487">
    <property type="component" value="Unassembled WGS sequence"/>
</dbReference>
<comment type="caution">
    <text evidence="4">The sequence shown here is derived from an EMBL/GenBank/DDBJ whole genome shotgun (WGS) entry which is preliminary data.</text>
</comment>
<evidence type="ECO:0000256" key="3">
    <source>
        <dbReference type="SAM" id="MobiDB-lite"/>
    </source>
</evidence>
<evidence type="ECO:0000313" key="5">
    <source>
        <dbReference type="Proteomes" id="UP000482487"/>
    </source>
</evidence>
<dbReference type="Gene3D" id="3.40.50.2000">
    <property type="entry name" value="Glycogen Phosphorylase B"/>
    <property type="match status" value="2"/>
</dbReference>